<proteinExistence type="predicted"/>
<dbReference type="RefSeq" id="XP_042996608.1">
    <property type="nucleotide sequence ID" value="XM_043140674.1"/>
</dbReference>
<dbReference type="Proteomes" id="UP000027002">
    <property type="component" value="Chromosome 2"/>
</dbReference>
<keyword evidence="2" id="KW-1185">Reference proteome</keyword>
<name>A0A8E5HNW2_USTVR</name>
<organism evidence="1 2">
    <name type="scientific">Ustilaginoidea virens</name>
    <name type="common">Rice false smut fungus</name>
    <name type="synonym">Villosiclava virens</name>
    <dbReference type="NCBI Taxonomy" id="1159556"/>
    <lineage>
        <taxon>Eukaryota</taxon>
        <taxon>Fungi</taxon>
        <taxon>Dikarya</taxon>
        <taxon>Ascomycota</taxon>
        <taxon>Pezizomycotina</taxon>
        <taxon>Sordariomycetes</taxon>
        <taxon>Hypocreomycetidae</taxon>
        <taxon>Hypocreales</taxon>
        <taxon>Clavicipitaceae</taxon>
        <taxon>Ustilaginoidea</taxon>
    </lineage>
</organism>
<dbReference type="GeneID" id="66063954"/>
<sequence>MVLRSRKGTDHGRAKEPTLARCLDWQAQPLLESTLEPVLRRPRAIIVTSTPASHYYYYHLRRYLAGDSKVRNRSGRVWYNLFLQIPPAPAEAPPVGFIRQPINSSYQVLNQYGIGATVFTHSTAHRRSEPDAYTYSQTVKLKTWAAPRISAVTHLRPRTPSVRPPSLFFQSPLSLEGTASVYSIESGSFYLTSLWTILSACPAQQPLAFLQDPWSISH</sequence>
<evidence type="ECO:0000313" key="1">
    <source>
        <dbReference type="EMBL" id="QUC18935.1"/>
    </source>
</evidence>
<dbReference type="KEGG" id="uvi:66063954"/>
<gene>
    <name evidence="1" type="ORF">UV8b_03176</name>
</gene>
<dbReference type="AlphaFoldDB" id="A0A8E5HNW2"/>
<dbReference type="EMBL" id="CP072754">
    <property type="protein sequence ID" value="QUC18935.1"/>
    <property type="molecule type" value="Genomic_DNA"/>
</dbReference>
<reference evidence="1" key="1">
    <citation type="submission" date="2020-03" db="EMBL/GenBank/DDBJ databases">
        <title>A mixture of massive structural variations and highly conserved coding sequences in Ustilaginoidea virens genome.</title>
        <authorList>
            <person name="Zhang K."/>
            <person name="Zhao Z."/>
            <person name="Zhang Z."/>
            <person name="Li Y."/>
            <person name="Hsiang T."/>
            <person name="Sun W."/>
        </authorList>
    </citation>
    <scope>NUCLEOTIDE SEQUENCE</scope>
    <source>
        <strain evidence="1">UV-8b</strain>
    </source>
</reference>
<protein>
    <submittedName>
        <fullName evidence="1">Uncharacterized protein</fullName>
    </submittedName>
</protein>
<evidence type="ECO:0000313" key="2">
    <source>
        <dbReference type="Proteomes" id="UP000027002"/>
    </source>
</evidence>
<accession>A0A8E5HNW2</accession>